<dbReference type="Pfam" id="PF03328">
    <property type="entry name" value="HpcH_HpaI"/>
    <property type="match status" value="1"/>
</dbReference>
<feature type="domain" description="HpcH/HpaI aldolase/citrate lyase" evidence="4">
    <location>
        <begin position="20"/>
        <end position="198"/>
    </location>
</feature>
<reference evidence="5 6" key="1">
    <citation type="submission" date="2018-11" db="EMBL/GenBank/DDBJ databases">
        <title>Genome squencing of methanotrophic bacteria isolated from alkaline groundwater in Korea.</title>
        <authorList>
            <person name="Nguyen L.N."/>
        </authorList>
    </citation>
    <scope>NUCLEOTIDE SEQUENCE [LARGE SCALE GENOMIC DNA]</scope>
    <source>
        <strain evidence="5 6">GW6</strain>
    </source>
</reference>
<organism evidence="5 6">
    <name type="scientific">Methylocystis rosea</name>
    <dbReference type="NCBI Taxonomy" id="173366"/>
    <lineage>
        <taxon>Bacteria</taxon>
        <taxon>Pseudomonadati</taxon>
        <taxon>Pseudomonadota</taxon>
        <taxon>Alphaproteobacteria</taxon>
        <taxon>Hyphomicrobiales</taxon>
        <taxon>Methylocystaceae</taxon>
        <taxon>Methylocystis</taxon>
    </lineage>
</organism>
<dbReference type="PANTHER" id="PTHR32308:SF0">
    <property type="entry name" value="HPCH_HPAI ALDOLASE_CITRATE LYASE DOMAIN-CONTAINING PROTEIN"/>
    <property type="match status" value="1"/>
</dbReference>
<dbReference type="SUPFAM" id="SSF51621">
    <property type="entry name" value="Phosphoenolpyruvate/pyruvate domain"/>
    <property type="match status" value="1"/>
</dbReference>
<sequence>MRSCLILESDASDEDVAAALDCGADALLLRLGPCVEDAARRSARARACALINEARGKGWSRGKSAAPKLFVEVAPLVNELIEADLDALFGPGPDGVFLPSCDGAASLQRVSVKLAVREAQAGLADGATRIGAFAGGDPAAALALRSLAGASPRLAALAFDEAGLRAALGLACGDGAAVQMARGAVVLAAASAGVPALAAPVRTGEEAAYAAARRDGFRGAMALFPGEIAAIHEVFPAGQNRQRPQSSA</sequence>
<evidence type="ECO:0000313" key="5">
    <source>
        <dbReference type="EMBL" id="AZG76884.1"/>
    </source>
</evidence>
<accession>A0A3G8M5M4</accession>
<dbReference type="EMBL" id="CP034086">
    <property type="protein sequence ID" value="AZG76884.1"/>
    <property type="molecule type" value="Genomic_DNA"/>
</dbReference>
<keyword evidence="3" id="KW-0460">Magnesium</keyword>
<gene>
    <name evidence="5" type="ORF">EHO51_09150</name>
</gene>
<evidence type="ECO:0000256" key="2">
    <source>
        <dbReference type="ARBA" id="ARBA00022723"/>
    </source>
</evidence>
<evidence type="ECO:0000313" key="6">
    <source>
        <dbReference type="Proteomes" id="UP000273982"/>
    </source>
</evidence>
<name>A0A3G8M5M4_9HYPH</name>
<evidence type="ECO:0000259" key="4">
    <source>
        <dbReference type="Pfam" id="PF03328"/>
    </source>
</evidence>
<evidence type="ECO:0000256" key="3">
    <source>
        <dbReference type="ARBA" id="ARBA00022842"/>
    </source>
</evidence>
<protein>
    <submittedName>
        <fullName evidence="5">Aldolase</fullName>
    </submittedName>
</protein>
<evidence type="ECO:0000256" key="1">
    <source>
        <dbReference type="ARBA" id="ARBA00001946"/>
    </source>
</evidence>
<dbReference type="InterPro" id="IPR015813">
    <property type="entry name" value="Pyrv/PenolPyrv_kinase-like_dom"/>
</dbReference>
<dbReference type="InterPro" id="IPR005000">
    <property type="entry name" value="Aldolase/citrate-lyase_domain"/>
</dbReference>
<dbReference type="Gene3D" id="3.20.20.60">
    <property type="entry name" value="Phosphoenolpyruvate-binding domains"/>
    <property type="match status" value="1"/>
</dbReference>
<comment type="cofactor">
    <cofactor evidence="1">
        <name>Mg(2+)</name>
        <dbReference type="ChEBI" id="CHEBI:18420"/>
    </cofactor>
</comment>
<dbReference type="KEGG" id="mros:EHO51_09150"/>
<dbReference type="Proteomes" id="UP000273982">
    <property type="component" value="Chromosome"/>
</dbReference>
<dbReference type="InterPro" id="IPR040442">
    <property type="entry name" value="Pyrv_kinase-like_dom_sf"/>
</dbReference>
<dbReference type="AlphaFoldDB" id="A0A3G8M5M4"/>
<dbReference type="PANTHER" id="PTHR32308">
    <property type="entry name" value="LYASE BETA SUBUNIT, PUTATIVE (AFU_ORTHOLOGUE AFUA_4G13030)-RELATED"/>
    <property type="match status" value="1"/>
</dbReference>
<proteinExistence type="predicted"/>
<keyword evidence="2" id="KW-0479">Metal-binding</keyword>
<dbReference type="GO" id="GO:0006107">
    <property type="term" value="P:oxaloacetate metabolic process"/>
    <property type="evidence" value="ECO:0007669"/>
    <property type="project" value="TreeGrafter"/>
</dbReference>
<dbReference type="GO" id="GO:0003824">
    <property type="term" value="F:catalytic activity"/>
    <property type="evidence" value="ECO:0007669"/>
    <property type="project" value="InterPro"/>
</dbReference>
<dbReference type="GO" id="GO:0000287">
    <property type="term" value="F:magnesium ion binding"/>
    <property type="evidence" value="ECO:0007669"/>
    <property type="project" value="TreeGrafter"/>
</dbReference>